<dbReference type="PANTHER" id="PTHR43671:SF98">
    <property type="entry name" value="SERINE_THREONINE-PROTEIN KINASE NEK11"/>
    <property type="match status" value="1"/>
</dbReference>
<dbReference type="SUPFAM" id="SSF56112">
    <property type="entry name" value="Protein kinase-like (PK-like)"/>
    <property type="match status" value="1"/>
</dbReference>
<organism evidence="12 13">
    <name type="scientific">Amycolatopsis dendrobii</name>
    <dbReference type="NCBI Taxonomy" id="2760662"/>
    <lineage>
        <taxon>Bacteria</taxon>
        <taxon>Bacillati</taxon>
        <taxon>Actinomycetota</taxon>
        <taxon>Actinomycetes</taxon>
        <taxon>Pseudonocardiales</taxon>
        <taxon>Pseudonocardiaceae</taxon>
        <taxon>Amycolatopsis</taxon>
    </lineage>
</organism>
<evidence type="ECO:0000256" key="2">
    <source>
        <dbReference type="ARBA" id="ARBA00022527"/>
    </source>
</evidence>
<evidence type="ECO:0000256" key="5">
    <source>
        <dbReference type="ARBA" id="ARBA00022777"/>
    </source>
</evidence>
<dbReference type="Proteomes" id="UP000526734">
    <property type="component" value="Unassembled WGS sequence"/>
</dbReference>
<dbReference type="CDD" id="cd14014">
    <property type="entry name" value="STKc_PknB_like"/>
    <property type="match status" value="1"/>
</dbReference>
<dbReference type="InterPro" id="IPR008271">
    <property type="entry name" value="Ser/Thr_kinase_AS"/>
</dbReference>
<feature type="region of interest" description="Disordered" evidence="9">
    <location>
        <begin position="300"/>
        <end position="319"/>
    </location>
</feature>
<feature type="compositionally biased region" description="Basic and acidic residues" evidence="9">
    <location>
        <begin position="13"/>
        <end position="31"/>
    </location>
</feature>
<keyword evidence="13" id="KW-1185">Reference proteome</keyword>
<evidence type="ECO:0000256" key="3">
    <source>
        <dbReference type="ARBA" id="ARBA00022679"/>
    </source>
</evidence>
<dbReference type="RefSeq" id="WP_182894820.1">
    <property type="nucleotide sequence ID" value="NZ_JACGZW010000012.1"/>
</dbReference>
<comment type="caution">
    <text evidence="12">The sequence shown here is derived from an EMBL/GenBank/DDBJ whole genome shotgun (WGS) entry which is preliminary data.</text>
</comment>
<comment type="catalytic activity">
    <reaction evidence="7">
        <text>L-threonyl-[protein] + ATP = O-phospho-L-threonyl-[protein] + ADP + H(+)</text>
        <dbReference type="Rhea" id="RHEA:46608"/>
        <dbReference type="Rhea" id="RHEA-COMP:11060"/>
        <dbReference type="Rhea" id="RHEA-COMP:11605"/>
        <dbReference type="ChEBI" id="CHEBI:15378"/>
        <dbReference type="ChEBI" id="CHEBI:30013"/>
        <dbReference type="ChEBI" id="CHEBI:30616"/>
        <dbReference type="ChEBI" id="CHEBI:61977"/>
        <dbReference type="ChEBI" id="CHEBI:456216"/>
        <dbReference type="EC" id="2.7.11.1"/>
    </reaction>
</comment>
<evidence type="ECO:0000256" key="9">
    <source>
        <dbReference type="SAM" id="MobiDB-lite"/>
    </source>
</evidence>
<evidence type="ECO:0000313" key="13">
    <source>
        <dbReference type="Proteomes" id="UP000526734"/>
    </source>
</evidence>
<feature type="region of interest" description="Disordered" evidence="9">
    <location>
        <begin position="1"/>
        <end position="39"/>
    </location>
</feature>
<dbReference type="GO" id="GO:0005524">
    <property type="term" value="F:ATP binding"/>
    <property type="evidence" value="ECO:0007669"/>
    <property type="project" value="UniProtKB-KW"/>
</dbReference>
<proteinExistence type="predicted"/>
<comment type="catalytic activity">
    <reaction evidence="8">
        <text>L-seryl-[protein] + ATP = O-phospho-L-seryl-[protein] + ADP + H(+)</text>
        <dbReference type="Rhea" id="RHEA:17989"/>
        <dbReference type="Rhea" id="RHEA-COMP:9863"/>
        <dbReference type="Rhea" id="RHEA-COMP:11604"/>
        <dbReference type="ChEBI" id="CHEBI:15378"/>
        <dbReference type="ChEBI" id="CHEBI:29999"/>
        <dbReference type="ChEBI" id="CHEBI:30616"/>
        <dbReference type="ChEBI" id="CHEBI:83421"/>
        <dbReference type="ChEBI" id="CHEBI:456216"/>
        <dbReference type="EC" id="2.7.11.1"/>
    </reaction>
</comment>
<dbReference type="PROSITE" id="PS50011">
    <property type="entry name" value="PROTEIN_KINASE_DOM"/>
    <property type="match status" value="1"/>
</dbReference>
<dbReference type="AlphaFoldDB" id="A0A7W3ZDZ4"/>
<dbReference type="InterPro" id="IPR050660">
    <property type="entry name" value="NEK_Ser/Thr_kinase"/>
</dbReference>
<dbReference type="PROSITE" id="PS00108">
    <property type="entry name" value="PROTEIN_KINASE_ST"/>
    <property type="match status" value="1"/>
</dbReference>
<feature type="domain" description="Protein kinase" evidence="11">
    <location>
        <begin position="50"/>
        <end position="305"/>
    </location>
</feature>
<accession>A0A7W3ZDZ4</accession>
<evidence type="ECO:0000256" key="7">
    <source>
        <dbReference type="ARBA" id="ARBA00047899"/>
    </source>
</evidence>
<evidence type="ECO:0000259" key="11">
    <source>
        <dbReference type="PROSITE" id="PS50011"/>
    </source>
</evidence>
<keyword evidence="3" id="KW-0808">Transferase</keyword>
<dbReference type="InterPro" id="IPR000719">
    <property type="entry name" value="Prot_kinase_dom"/>
</dbReference>
<gene>
    <name evidence="12" type="ORF">H4281_33305</name>
</gene>
<evidence type="ECO:0000256" key="10">
    <source>
        <dbReference type="SAM" id="Phobius"/>
    </source>
</evidence>
<evidence type="ECO:0000256" key="1">
    <source>
        <dbReference type="ARBA" id="ARBA00012513"/>
    </source>
</evidence>
<dbReference type="PANTHER" id="PTHR43671">
    <property type="entry name" value="SERINE/THREONINE-PROTEIN KINASE NEK"/>
    <property type="match status" value="1"/>
</dbReference>
<dbReference type="Pfam" id="PF00069">
    <property type="entry name" value="Pkinase"/>
    <property type="match status" value="1"/>
</dbReference>
<dbReference type="Gene3D" id="1.10.510.10">
    <property type="entry name" value="Transferase(Phosphotransferase) domain 1"/>
    <property type="match status" value="1"/>
</dbReference>
<reference evidence="12 13" key="1">
    <citation type="submission" date="2020-08" db="EMBL/GenBank/DDBJ databases">
        <title>Amycolatopsis sp. nov. DR6-1 isolated from Dendrobium heterocarpum.</title>
        <authorList>
            <person name="Tedsree N."/>
            <person name="Kuncharoen N."/>
            <person name="Likhitwitayawuid K."/>
            <person name="Tanasupawat S."/>
        </authorList>
    </citation>
    <scope>NUCLEOTIDE SEQUENCE [LARGE SCALE GENOMIC DNA]</scope>
    <source>
        <strain evidence="12 13">DR6-1</strain>
    </source>
</reference>
<keyword evidence="10" id="KW-0472">Membrane</keyword>
<keyword evidence="2" id="KW-0723">Serine/threonine-protein kinase</keyword>
<feature type="transmembrane region" description="Helical" evidence="10">
    <location>
        <begin position="592"/>
        <end position="613"/>
    </location>
</feature>
<dbReference type="EMBL" id="JACGZW010000012">
    <property type="protein sequence ID" value="MBB1158051.1"/>
    <property type="molecule type" value="Genomic_DNA"/>
</dbReference>
<sequence length="745" mass="80645">MTAPHGAPPTEVEPGRRALDRGEPTEIEPGRSRPRGAGRALPRLLAERFRIELDITGPGGQGDVFHVVRRSDGAPRVLKVHRPGWLPDERVVAFLRGECPAHVVGCAETGVEDDRFYEVMPHLTGGTLLDLRLRHPAGVAPDVVAEVVRQLADGLAAVQQAGIVHRDLKPANILVAGLEPLTVAIADFGMALHVPAGEAHTDEGRIGTVPYTPPEFHVGLVRPAFDWWSLGVCAAELATGQPLFPGITVPQVIRDRLASGRPIDTGAVADEGLRLLCDGLLTMDPDHRWGAEEVAAWLRGERPAVSTPPPRPADDPRAGEPYVFAGRQFWDREDLAAALVNDWGLALSVLCGKNPEPARRLSAWLAAFPDDGARVPPPRRRAPADVRLLHLVRAVAPAFPPWYRRWNIAPGPLAQLAQEGYEGIVPSTDVVAELWDCELLPLLASGGARGEASSGLGLQEVRRNWRTAWDRLAERAAAVANADARRAAEVFLREERERALSLALLAATATAEHTRTIRRELDEQARAFRLDWFSELVRNNDCRWIAMALVAHAEAESARLADERRAQEAHEAWLRRTESLRDWSRRQNRPQALSYAAAGVAAVTAFLLALLGLSDVAEVASDAQIVDSWVGLAAAALLVLVSESLLAWESGGRFHPAYSLLGAGRVALGRLARRLLARRTAVPAALAAVAGLAALTVVAPLAAPFLAAFLILPWTVQRSMAWRAQDRREREILARAGGGGPSSHP</sequence>
<keyword evidence="10" id="KW-1133">Transmembrane helix</keyword>
<dbReference type="InterPro" id="IPR011009">
    <property type="entry name" value="Kinase-like_dom_sf"/>
</dbReference>
<keyword evidence="5 12" id="KW-0418">Kinase</keyword>
<feature type="transmembrane region" description="Helical" evidence="10">
    <location>
        <begin position="625"/>
        <end position="648"/>
    </location>
</feature>
<keyword evidence="4" id="KW-0547">Nucleotide-binding</keyword>
<protein>
    <recommendedName>
        <fullName evidence="1">non-specific serine/threonine protein kinase</fullName>
        <ecNumber evidence="1">2.7.11.1</ecNumber>
    </recommendedName>
</protein>
<keyword evidence="6" id="KW-0067">ATP-binding</keyword>
<dbReference type="EC" id="2.7.11.1" evidence="1"/>
<dbReference type="SMART" id="SM00220">
    <property type="entry name" value="S_TKc"/>
    <property type="match status" value="1"/>
</dbReference>
<name>A0A7W3ZDZ4_9PSEU</name>
<evidence type="ECO:0000256" key="6">
    <source>
        <dbReference type="ARBA" id="ARBA00022840"/>
    </source>
</evidence>
<evidence type="ECO:0000256" key="8">
    <source>
        <dbReference type="ARBA" id="ARBA00048679"/>
    </source>
</evidence>
<evidence type="ECO:0000256" key="4">
    <source>
        <dbReference type="ARBA" id="ARBA00022741"/>
    </source>
</evidence>
<feature type="transmembrane region" description="Helical" evidence="10">
    <location>
        <begin position="684"/>
        <end position="712"/>
    </location>
</feature>
<evidence type="ECO:0000313" key="12">
    <source>
        <dbReference type="EMBL" id="MBB1158051.1"/>
    </source>
</evidence>
<dbReference type="GO" id="GO:0004674">
    <property type="term" value="F:protein serine/threonine kinase activity"/>
    <property type="evidence" value="ECO:0007669"/>
    <property type="project" value="UniProtKB-KW"/>
</dbReference>
<keyword evidence="10" id="KW-0812">Transmembrane</keyword>